<feature type="transmembrane region" description="Helical" evidence="1">
    <location>
        <begin position="89"/>
        <end position="106"/>
    </location>
</feature>
<feature type="transmembrane region" description="Helical" evidence="1">
    <location>
        <begin position="65"/>
        <end position="83"/>
    </location>
</feature>
<feature type="chain" id="PRO_5040725457" evidence="2">
    <location>
        <begin position="20"/>
        <end position="189"/>
    </location>
</feature>
<keyword evidence="1" id="KW-1133">Transmembrane helix</keyword>
<evidence type="ECO:0000313" key="4">
    <source>
        <dbReference type="Proteomes" id="UP001147830"/>
    </source>
</evidence>
<reference evidence="3" key="2">
    <citation type="submission" date="2022-08" db="EMBL/GenBank/DDBJ databases">
        <authorList>
            <person name="Dong C."/>
        </authorList>
    </citation>
    <scope>NUCLEOTIDE SEQUENCE</scope>
    <source>
        <strain evidence="3">59MF3M-4</strain>
    </source>
</reference>
<gene>
    <name evidence="3" type="ORF">NYR02_02285</name>
</gene>
<dbReference type="InterPro" id="IPR007038">
    <property type="entry name" value="HupE_UreJ"/>
</dbReference>
<name>A0A9X2WCD4_9GAMM</name>
<proteinExistence type="predicted"/>
<dbReference type="RefSeq" id="WP_260974779.1">
    <property type="nucleotide sequence ID" value="NZ_JAOANI010000009.1"/>
</dbReference>
<feature type="transmembrane region" description="Helical" evidence="1">
    <location>
        <begin position="141"/>
        <end position="163"/>
    </location>
</feature>
<reference evidence="3" key="1">
    <citation type="journal article" date="2022" name="Front. Microbiol.">
        <title>Genome-based taxonomic rearrangement of Oceanobacter-related bacteria including the description of Thalassolituus hydrocarbonoclasticus sp. nov. and Thalassolituus pacificus sp. nov. and emended description of the genus Thalassolituus.</title>
        <authorList>
            <person name="Dong C."/>
            <person name="Wei L."/>
            <person name="Wang J."/>
            <person name="Lai Q."/>
            <person name="Huang Z."/>
            <person name="Shao Z."/>
        </authorList>
    </citation>
    <scope>NUCLEOTIDE SEQUENCE</scope>
    <source>
        <strain evidence="3">59MF3M-4</strain>
    </source>
</reference>
<evidence type="ECO:0000313" key="3">
    <source>
        <dbReference type="EMBL" id="MCT7357849.1"/>
    </source>
</evidence>
<keyword evidence="4" id="KW-1185">Reference proteome</keyword>
<sequence length="189" mass="18815">MKKVLISAAALLMPAAAFAHTGHEVSGFSAGVAHPFTGLDHLLAMLAVGLWAARQSGAARWATPLAFVAMMAVGALAGASSLQLPFTELMIAASVVVFGGLIAFNLKKGALAGVLLAGGFAFFHGFAHGAEMPAMSTLATYGAGFLLATAVLHAAGYALAAFGHSKAADISRRVAGAAIALTGVVLGLA</sequence>
<evidence type="ECO:0000256" key="1">
    <source>
        <dbReference type="SAM" id="Phobius"/>
    </source>
</evidence>
<feature type="transmembrane region" description="Helical" evidence="1">
    <location>
        <begin position="35"/>
        <end position="53"/>
    </location>
</feature>
<dbReference type="EMBL" id="JAOANI010000009">
    <property type="protein sequence ID" value="MCT7357849.1"/>
    <property type="molecule type" value="Genomic_DNA"/>
</dbReference>
<accession>A0A9X2WCD4</accession>
<feature type="transmembrane region" description="Helical" evidence="1">
    <location>
        <begin position="111"/>
        <end position="129"/>
    </location>
</feature>
<keyword evidence="1" id="KW-0812">Transmembrane</keyword>
<dbReference type="Pfam" id="PF04955">
    <property type="entry name" value="HupE_UreJ"/>
    <property type="match status" value="1"/>
</dbReference>
<evidence type="ECO:0000256" key="2">
    <source>
        <dbReference type="SAM" id="SignalP"/>
    </source>
</evidence>
<dbReference type="PIRSF" id="PIRSF016919">
    <property type="entry name" value="HupE_UreJ"/>
    <property type="match status" value="1"/>
</dbReference>
<comment type="caution">
    <text evidence="3">The sequence shown here is derived from an EMBL/GenBank/DDBJ whole genome shotgun (WGS) entry which is preliminary data.</text>
</comment>
<keyword evidence="1" id="KW-0472">Membrane</keyword>
<dbReference type="Proteomes" id="UP001147830">
    <property type="component" value="Unassembled WGS sequence"/>
</dbReference>
<organism evidence="3 4">
    <name type="scientific">Thalassolituus pacificus</name>
    <dbReference type="NCBI Taxonomy" id="2975440"/>
    <lineage>
        <taxon>Bacteria</taxon>
        <taxon>Pseudomonadati</taxon>
        <taxon>Pseudomonadota</taxon>
        <taxon>Gammaproteobacteria</taxon>
        <taxon>Oceanospirillales</taxon>
        <taxon>Oceanospirillaceae</taxon>
        <taxon>Thalassolituus</taxon>
    </lineage>
</organism>
<feature type="signal peptide" evidence="2">
    <location>
        <begin position="1"/>
        <end position="19"/>
    </location>
</feature>
<keyword evidence="2" id="KW-0732">Signal</keyword>
<dbReference type="AlphaFoldDB" id="A0A9X2WCD4"/>
<protein>
    <submittedName>
        <fullName evidence="3">HupE/UreJ family protein</fullName>
    </submittedName>
</protein>